<dbReference type="Pfam" id="PF00135">
    <property type="entry name" value="COesterase"/>
    <property type="match status" value="1"/>
</dbReference>
<evidence type="ECO:0000256" key="3">
    <source>
        <dbReference type="ARBA" id="ARBA00022801"/>
    </source>
</evidence>
<dbReference type="GO" id="GO:0005886">
    <property type="term" value="C:plasma membrane"/>
    <property type="evidence" value="ECO:0007669"/>
    <property type="project" value="TreeGrafter"/>
</dbReference>
<comment type="caution">
    <text evidence="6">The sequence shown here is derived from an EMBL/GenBank/DDBJ whole genome shotgun (WGS) entry which is preliminary data.</text>
</comment>
<feature type="domain" description="Carboxylesterase type B" evidence="5">
    <location>
        <begin position="13"/>
        <end position="156"/>
    </location>
</feature>
<name>A0A834JXN7_VESVU</name>
<accession>A0A834JXN7</accession>
<evidence type="ECO:0000313" key="6">
    <source>
        <dbReference type="EMBL" id="KAF7396563.1"/>
    </source>
</evidence>
<organism evidence="6 7">
    <name type="scientific">Vespula vulgaris</name>
    <name type="common">Yellow jacket</name>
    <name type="synonym">Wasp</name>
    <dbReference type="NCBI Taxonomy" id="7454"/>
    <lineage>
        <taxon>Eukaryota</taxon>
        <taxon>Metazoa</taxon>
        <taxon>Ecdysozoa</taxon>
        <taxon>Arthropoda</taxon>
        <taxon>Hexapoda</taxon>
        <taxon>Insecta</taxon>
        <taxon>Pterygota</taxon>
        <taxon>Neoptera</taxon>
        <taxon>Endopterygota</taxon>
        <taxon>Hymenoptera</taxon>
        <taxon>Apocrita</taxon>
        <taxon>Aculeata</taxon>
        <taxon>Vespoidea</taxon>
        <taxon>Vespidae</taxon>
        <taxon>Vespinae</taxon>
        <taxon>Vespula</taxon>
    </lineage>
</organism>
<dbReference type="Gene3D" id="3.40.50.1820">
    <property type="entry name" value="alpha/beta hydrolase"/>
    <property type="match status" value="1"/>
</dbReference>
<dbReference type="GO" id="GO:0003990">
    <property type="term" value="F:acetylcholinesterase activity"/>
    <property type="evidence" value="ECO:0007669"/>
    <property type="project" value="TreeGrafter"/>
</dbReference>
<dbReference type="PANTHER" id="PTHR43918">
    <property type="entry name" value="ACETYLCHOLINESTERASE"/>
    <property type="match status" value="1"/>
</dbReference>
<dbReference type="GO" id="GO:0005615">
    <property type="term" value="C:extracellular space"/>
    <property type="evidence" value="ECO:0007669"/>
    <property type="project" value="TreeGrafter"/>
</dbReference>
<sequence length="183" mass="21387">MANFHWLKPLGGAYTDWEQLKDGYLYQKMIADVVGDYFFICPSIHFAQLFADRGMKVYYYFFTQEISGGGNSVRSKFDELWKTMLISVCQAMLYKANSVSQRTSTNLWGEWMGVMHGDEIEYVFGNPLNMSLKYSDKERDLSLRMIKIFSQFSYDGPVFNFPTNNVTKYAGNLRDQDYPPLYY</sequence>
<dbReference type="PANTHER" id="PTHR43918:SF13">
    <property type="entry name" value="ACETYLCHOLINESTERASE"/>
    <property type="match status" value="1"/>
</dbReference>
<proteinExistence type="inferred from homology"/>
<keyword evidence="2" id="KW-0719">Serine esterase</keyword>
<reference evidence="6" key="1">
    <citation type="journal article" date="2020" name="G3 (Bethesda)">
        <title>High-Quality Assemblies for Three Invasive Social Wasps from the &lt;i&gt;Vespula&lt;/i&gt; Genus.</title>
        <authorList>
            <person name="Harrop T.W.R."/>
            <person name="Guhlin J."/>
            <person name="McLaughlin G.M."/>
            <person name="Permina E."/>
            <person name="Stockwell P."/>
            <person name="Gilligan J."/>
            <person name="Le Lec M.F."/>
            <person name="Gruber M.A.M."/>
            <person name="Quinn O."/>
            <person name="Lovegrove M."/>
            <person name="Duncan E.J."/>
            <person name="Remnant E.J."/>
            <person name="Van Eeckhoven J."/>
            <person name="Graham B."/>
            <person name="Knapp R.A."/>
            <person name="Langford K.W."/>
            <person name="Kronenberg Z."/>
            <person name="Press M.O."/>
            <person name="Eacker S.M."/>
            <person name="Wilson-Rankin E.E."/>
            <person name="Purcell J."/>
            <person name="Lester P.J."/>
            <person name="Dearden P.K."/>
        </authorList>
    </citation>
    <scope>NUCLEOTIDE SEQUENCE</scope>
    <source>
        <strain evidence="6">Marl-1</strain>
    </source>
</reference>
<comment type="similarity">
    <text evidence="1">Belongs to the type-B carboxylesterase/lipase family.</text>
</comment>
<evidence type="ECO:0000256" key="1">
    <source>
        <dbReference type="ARBA" id="ARBA00005964"/>
    </source>
</evidence>
<evidence type="ECO:0000259" key="5">
    <source>
        <dbReference type="Pfam" id="PF00135"/>
    </source>
</evidence>
<dbReference type="InterPro" id="IPR029058">
    <property type="entry name" value="AB_hydrolase_fold"/>
</dbReference>
<evidence type="ECO:0000256" key="2">
    <source>
        <dbReference type="ARBA" id="ARBA00022487"/>
    </source>
</evidence>
<evidence type="ECO:0000313" key="7">
    <source>
        <dbReference type="Proteomes" id="UP000614350"/>
    </source>
</evidence>
<dbReference type="GO" id="GO:0019695">
    <property type="term" value="P:choline metabolic process"/>
    <property type="evidence" value="ECO:0007669"/>
    <property type="project" value="TreeGrafter"/>
</dbReference>
<evidence type="ECO:0000256" key="4">
    <source>
        <dbReference type="ARBA" id="ARBA00023180"/>
    </source>
</evidence>
<dbReference type="InterPro" id="IPR002018">
    <property type="entry name" value="CarbesteraseB"/>
</dbReference>
<dbReference type="EMBL" id="JACSEA010000007">
    <property type="protein sequence ID" value="KAF7396563.1"/>
    <property type="molecule type" value="Genomic_DNA"/>
</dbReference>
<dbReference type="SUPFAM" id="SSF53474">
    <property type="entry name" value="alpha/beta-Hydrolases"/>
    <property type="match status" value="1"/>
</dbReference>
<protein>
    <recommendedName>
        <fullName evidence="5">Carboxylesterase type B domain-containing protein</fullName>
    </recommendedName>
</protein>
<dbReference type="GO" id="GO:0006581">
    <property type="term" value="P:acetylcholine catabolic process"/>
    <property type="evidence" value="ECO:0007669"/>
    <property type="project" value="TreeGrafter"/>
</dbReference>
<keyword evidence="3" id="KW-0378">Hydrolase</keyword>
<dbReference type="InterPro" id="IPR050654">
    <property type="entry name" value="AChE-related_enzymes"/>
</dbReference>
<gene>
    <name evidence="6" type="ORF">HZH66_007425</name>
</gene>
<keyword evidence="7" id="KW-1185">Reference proteome</keyword>
<dbReference type="Proteomes" id="UP000614350">
    <property type="component" value="Unassembled WGS sequence"/>
</dbReference>
<dbReference type="AlphaFoldDB" id="A0A834JXN7"/>
<keyword evidence="4" id="KW-0325">Glycoprotein</keyword>